<evidence type="ECO:0000256" key="1">
    <source>
        <dbReference type="SAM" id="MobiDB-lite"/>
    </source>
</evidence>
<dbReference type="Gramene" id="ERN12972">
    <property type="protein sequence ID" value="ERN12972"/>
    <property type="gene ID" value="AMTR_s00040p00034710"/>
</dbReference>
<feature type="compositionally biased region" description="Basic and acidic residues" evidence="1">
    <location>
        <begin position="62"/>
        <end position="72"/>
    </location>
</feature>
<gene>
    <name evidence="2" type="ORF">AMTR_s00040p00034710</name>
</gene>
<dbReference type="Proteomes" id="UP000017836">
    <property type="component" value="Unassembled WGS sequence"/>
</dbReference>
<sequence length="72" mass="7893">MHFSLPFDNPSSSYSSESSSPVSVDSSSVDAIDQAQVRYEKREPSAKVLPIPSAPQHSRRSTKSDIRSLDVI</sequence>
<evidence type="ECO:0000313" key="2">
    <source>
        <dbReference type="EMBL" id="ERN12972.1"/>
    </source>
</evidence>
<dbReference type="HOGENOM" id="CLU_2725567_0_0_1"/>
<protein>
    <submittedName>
        <fullName evidence="2">Uncharacterized protein</fullName>
    </submittedName>
</protein>
<reference evidence="3" key="1">
    <citation type="journal article" date="2013" name="Science">
        <title>The Amborella genome and the evolution of flowering plants.</title>
        <authorList>
            <consortium name="Amborella Genome Project"/>
        </authorList>
    </citation>
    <scope>NUCLEOTIDE SEQUENCE [LARGE SCALE GENOMIC DNA]</scope>
</reference>
<evidence type="ECO:0000313" key="3">
    <source>
        <dbReference type="Proteomes" id="UP000017836"/>
    </source>
</evidence>
<dbReference type="AlphaFoldDB" id="W1PSG6"/>
<proteinExistence type="predicted"/>
<keyword evidence="3" id="KW-1185">Reference proteome</keyword>
<accession>W1PSG6</accession>
<organism evidence="2 3">
    <name type="scientific">Amborella trichopoda</name>
    <dbReference type="NCBI Taxonomy" id="13333"/>
    <lineage>
        <taxon>Eukaryota</taxon>
        <taxon>Viridiplantae</taxon>
        <taxon>Streptophyta</taxon>
        <taxon>Embryophyta</taxon>
        <taxon>Tracheophyta</taxon>
        <taxon>Spermatophyta</taxon>
        <taxon>Magnoliopsida</taxon>
        <taxon>Amborellales</taxon>
        <taxon>Amborellaceae</taxon>
        <taxon>Amborella</taxon>
    </lineage>
</organism>
<feature type="region of interest" description="Disordered" evidence="1">
    <location>
        <begin position="1"/>
        <end position="72"/>
    </location>
</feature>
<feature type="compositionally biased region" description="Low complexity" evidence="1">
    <location>
        <begin position="1"/>
        <end position="30"/>
    </location>
</feature>
<dbReference type="EMBL" id="KI392591">
    <property type="protein sequence ID" value="ERN12972.1"/>
    <property type="molecule type" value="Genomic_DNA"/>
</dbReference>
<name>W1PSG6_AMBTC</name>